<dbReference type="GO" id="GO:0000166">
    <property type="term" value="F:nucleotide binding"/>
    <property type="evidence" value="ECO:0007669"/>
    <property type="project" value="InterPro"/>
</dbReference>
<dbReference type="OrthoDB" id="9815825at2"/>
<dbReference type="SUPFAM" id="SSF55347">
    <property type="entry name" value="Glyceraldehyde-3-phosphate dehydrogenase-like, C-terminal domain"/>
    <property type="match status" value="1"/>
</dbReference>
<dbReference type="InterPro" id="IPR055170">
    <property type="entry name" value="GFO_IDH_MocA-like_dom"/>
</dbReference>
<dbReference type="Gene3D" id="3.30.360.10">
    <property type="entry name" value="Dihydrodipicolinate Reductase, domain 2"/>
    <property type="match status" value="1"/>
</dbReference>
<feature type="domain" description="GFO/IDH/MocA-like oxidoreductase" evidence="2">
    <location>
        <begin position="140"/>
        <end position="271"/>
    </location>
</feature>
<dbReference type="Proteomes" id="UP000268016">
    <property type="component" value="Unassembled WGS sequence"/>
</dbReference>
<evidence type="ECO:0000313" key="4">
    <source>
        <dbReference type="Proteomes" id="UP000268016"/>
    </source>
</evidence>
<name>A0A3N2R8A9_9RHOB</name>
<proteinExistence type="predicted"/>
<sequence length="376" mass="39737">MAEISWGLIGGGRGSQIGPAHRLGARLDGHFALKAAALDADPEAGRAYAAELGVERAYGNWREMLEGETSRPDPVRLVTVATPNHTHFEIAHAFVEAGIHVFCEKPMTMEVDEAERLVAAARERGVLCAVNYGYSGYPLVRHMREMVARGDLGAVRVVVAEFAHGHHADAADADNPRVRWRYDPAQAGVSAVLADCGIHALHMASFVTGQQPERLAADFVSAVPGRALEDDAAVTLRLSGGATCRLWASAIALGRQHGLTLQVFGERGGLRWAQEQPNQLYWTPVGGRTEIVERGAGGLSPAADAASRVTMGHPEGMPLAFANLYADLAAEIGGVASLCPTAEDGLRSVAAIHAAAASARSGGAWVDARPSLLREV</sequence>
<dbReference type="SUPFAM" id="SSF51735">
    <property type="entry name" value="NAD(P)-binding Rossmann-fold domains"/>
    <property type="match status" value="1"/>
</dbReference>
<protein>
    <submittedName>
        <fullName evidence="3">Gfo/Idh/MocA family oxidoreductase</fullName>
    </submittedName>
</protein>
<comment type="caution">
    <text evidence="3">The sequence shown here is derived from an EMBL/GenBank/DDBJ whole genome shotgun (WGS) entry which is preliminary data.</text>
</comment>
<dbReference type="PANTHER" id="PTHR43708:SF3">
    <property type="entry name" value="OXIDOREDUCTASE"/>
    <property type="match status" value="1"/>
</dbReference>
<dbReference type="InterPro" id="IPR000683">
    <property type="entry name" value="Gfo/Idh/MocA-like_OxRdtase_N"/>
</dbReference>
<dbReference type="InterPro" id="IPR036291">
    <property type="entry name" value="NAD(P)-bd_dom_sf"/>
</dbReference>
<feature type="domain" description="Gfo/Idh/MocA-like oxidoreductase N-terminal" evidence="1">
    <location>
        <begin position="5"/>
        <end position="132"/>
    </location>
</feature>
<dbReference type="Pfam" id="PF01408">
    <property type="entry name" value="GFO_IDH_MocA"/>
    <property type="match status" value="1"/>
</dbReference>
<gene>
    <name evidence="3" type="ORF">EAT49_05275</name>
</gene>
<keyword evidence="4" id="KW-1185">Reference proteome</keyword>
<dbReference type="Pfam" id="PF22725">
    <property type="entry name" value="GFO_IDH_MocA_C3"/>
    <property type="match status" value="1"/>
</dbReference>
<organism evidence="3 4">
    <name type="scientific">Histidinibacterium lentulum</name>
    <dbReference type="NCBI Taxonomy" id="2480588"/>
    <lineage>
        <taxon>Bacteria</taxon>
        <taxon>Pseudomonadati</taxon>
        <taxon>Pseudomonadota</taxon>
        <taxon>Alphaproteobacteria</taxon>
        <taxon>Rhodobacterales</taxon>
        <taxon>Paracoccaceae</taxon>
        <taxon>Histidinibacterium</taxon>
    </lineage>
</organism>
<dbReference type="AlphaFoldDB" id="A0A3N2R8A9"/>
<dbReference type="InterPro" id="IPR051317">
    <property type="entry name" value="Gfo/Idh/MocA_oxidoreduct"/>
</dbReference>
<reference evidence="3 4" key="1">
    <citation type="submission" date="2018-10" db="EMBL/GenBank/DDBJ databases">
        <title>Histidinibacterium lentulum gen. nov., sp. nov., a marine bacterium from the culture broth of Picochlorum sp. 122.</title>
        <authorList>
            <person name="Wang G."/>
        </authorList>
    </citation>
    <scope>NUCLEOTIDE SEQUENCE [LARGE SCALE GENOMIC DNA]</scope>
    <source>
        <strain evidence="3 4">B17</strain>
    </source>
</reference>
<dbReference type="EMBL" id="RDRB01000002">
    <property type="protein sequence ID" value="ROU03710.1"/>
    <property type="molecule type" value="Genomic_DNA"/>
</dbReference>
<dbReference type="PANTHER" id="PTHR43708">
    <property type="entry name" value="CONSERVED EXPRESSED OXIDOREDUCTASE (EUROFUNG)"/>
    <property type="match status" value="1"/>
</dbReference>
<dbReference type="RefSeq" id="WP_123641243.1">
    <property type="nucleotide sequence ID" value="NZ_ML119082.1"/>
</dbReference>
<accession>A0A3N2R8A9</accession>
<evidence type="ECO:0000313" key="3">
    <source>
        <dbReference type="EMBL" id="ROU03710.1"/>
    </source>
</evidence>
<evidence type="ECO:0000259" key="2">
    <source>
        <dbReference type="Pfam" id="PF22725"/>
    </source>
</evidence>
<dbReference type="Gene3D" id="3.40.50.720">
    <property type="entry name" value="NAD(P)-binding Rossmann-like Domain"/>
    <property type="match status" value="1"/>
</dbReference>
<evidence type="ECO:0000259" key="1">
    <source>
        <dbReference type="Pfam" id="PF01408"/>
    </source>
</evidence>